<dbReference type="InterPro" id="IPR002126">
    <property type="entry name" value="Cadherin-like_dom"/>
</dbReference>
<dbReference type="InterPro" id="IPR013783">
    <property type="entry name" value="Ig-like_fold"/>
</dbReference>
<dbReference type="SUPFAM" id="SSF49313">
    <property type="entry name" value="Cadherin-like"/>
    <property type="match status" value="26"/>
</dbReference>
<protein>
    <submittedName>
        <fullName evidence="3">Ig domain-containing protein</fullName>
    </submittedName>
</protein>
<organism evidence="3 4">
    <name type="scientific">Pelagicoccus enzymogenes</name>
    <dbReference type="NCBI Taxonomy" id="2773457"/>
    <lineage>
        <taxon>Bacteria</taxon>
        <taxon>Pseudomonadati</taxon>
        <taxon>Verrucomicrobiota</taxon>
        <taxon>Opitutia</taxon>
        <taxon>Puniceicoccales</taxon>
        <taxon>Pelagicoccaceae</taxon>
        <taxon>Pelagicoccus</taxon>
    </lineage>
</organism>
<dbReference type="Pfam" id="PF05345">
    <property type="entry name" value="He_PIG"/>
    <property type="match status" value="26"/>
</dbReference>
<dbReference type="GO" id="GO:0043236">
    <property type="term" value="F:laminin binding"/>
    <property type="evidence" value="ECO:0007669"/>
    <property type="project" value="TreeGrafter"/>
</dbReference>
<sequence length="3417" mass="357837">MSFRFTHTGDSSAPTPYELSNGQSLDFNAGDSLKLTNPDDIADMIPQGHDVLVMTKDGSSYLLKNFLLTDATELELPDGTTITADSFRQSEANDAAGADHASLQAINFEPEDATGSVVLQSVTLLSIISALSQNTSAFDAFELNADGSENQELRNYFQSLTLAALGKSESDQEHAQVAELSTQDNQQAYYSSSTSQTRDSQSSAQTKSGTSDEGANTRSVSIDVTDTIEASQLLDIERFRFTAVVVNGDGDIVESTTEVNQETGTVEVVIDLQKEDAGQQVEIEVIVTDPENNDRVIDRNELTVVLPDPFNEENVTLSLSGNDITENEAGYAIGSLEALGSEKEIEGPFTYSIASDPSGLFEIEGSTLKLKDGVTIDFETAPESYSLSLRIENEDGSQVERTLTLHPADANDAPEVSGMGLEGTEDNAIPFKRETFEQAFSDVDNDDTLESVRIDSLPANGALTVAGKPVEIGQIIPVEQISGVAFQPNSDWNGHTEFLWSGFDGAAWSDKAATVSIDIENVNDTPLATFSIATQTANEDAAFTFTLPEGLFTDSDIGDSLTLSAALPDWLNFDPITGEISGVPSYENLGEHRIEITATDASGAKTSTAFTLEVENVNDRPTFTQIQDVSIGEYDPIDIDAGSYFSDEDADFGDTLSFTASLADGSGLPEWLTIDESSGKIAGNPPQGQNTDLDIRVTATDSEGESVSSTFALHVENQNDSPELDSPIADQGADEDSEFSFNIASNFSDSDLGDQLTYTATLPDGSDLPEWLNFDTATGQFSGIPTNDDVGMLTLQVTASDGSQSVDDFFAIMVDNTNDKPVATALVDQTVEEDSGFSLDVSDAFSDVDAGDTLTYSATQMNGSELPEWLEFDEGTGKFSGTPANEDVGSLSILVVASDGQENANAIFSIEVENTNDGPVATFIPEQTTEEDAPFLFDVSDAFSDEDIGDELSYSATLEDGSELPEWLNINPRTGELSGTPLNANVGELNLKVSASDGQESAATTLKITIENTNDGPFVSAGIEDVTTAEDAAFTLDVSSNFGDPDFFDTLEFSAALEDGSPLPQWLSFDPFTASFSGTPTNNDVGSLSVRVVAQDGETSISDVFSIEVQNTNNAPTVTTDFVPVNAEEDSAFTYDAASHFEDTDASDSLTYTATLSDGSDLPSWISIDPITGELSGIPENQDVGSINITVTATDVSGETANGTFTLTVENTNDGPVASAIAQQSTEEDAAFSLDASVAFDDVDAGDALTYSATLENGDSLPSWLTIDSQTGTLAGTPHNSDVGTISVTVRASDGEANAEATFTLEIQNTNDGPTVTNSIQNVTTLEDASFVFEASNHFGDADTGDVLSYSATLQDGSPLPDWLAIDPETGKISGQPGNDDIGTISLVVSATDQAGSTASDNFALTVENTNDGPTASLEIEAQEVLEDSGYNLSLADYFDDIDTGDALSYSAELADGSPLPDWLAIDSQTGRLSGTPRNNDVGELEIKVIASDGEAEAQQTFTLSVENTNDGPVLKADFSNENTLEDENFILDASENFHDADLGDTLTYSATLQNGDPLPDWLSLDASTGKFSGVPLNEHVGSISITVSASDGSETVSDSFSLTVFNTNDAPLVEWLNDNQNIVEDELFNLDASNIFFDVDEGDTLTYSATLENGDPLPDWMSIDPLTGQLSGTPTNADVGEITILLSASDGEATTSKSFSLYIENTNDGPVVTTNIADQSIDEDNEFSLDISENFADEDIGDSLTFSATLEDGSPLPNWISIDSESGQLSGTPRGTDVGELSIVVTASDGEASVSDTFTLTIENTNDGPVVTHAISDQSVDEDSAFSLDLSSNFADQDIGDTLTYTATLANGDPLPAWLILDPASGQISGTPGNSDVGEIEITVTASDGEASVSDSFTLSVENTNDGPTVTTSINDTTTKEDNAFTLDTSNNFHDPDLSDTLRYTATLENGDPLPQWLQIDSESGQLTGTPRNSDVGNIAVRVTASDGESSASDVFTITVENTNDAIVVSSNVADQNIDEDSTFTLDISGNFKDLDQEDTLTYSATLENGEPLPNWLTIDPETGIFSGTPLNEDAGELSITITATDSAGSTASDTFSLEVENTNDGPTASVIADQSTDEDAAFSLDASTAFDDIDAGDTLTYSATLENGDPLPSWLSIDSETGELSGTPENGDVGAISVTVTASDEAGETATFTFGIQVENTNDGPTASAIADQTTDEDAAFSLDASTAFDDIDAGDVLTYSATLENGEPLPSWLSIDSETGELSGTPENGDVGAISVTVTATDEAGETASSTFGIQVENTNDGPTASAIADQSTDEDSAFSLDASTSFEDIDAGDTLTYSATLENGDPLPSWRSIDSETGELSGTPENGDVGAIFVTVTASDEAGETATSTFCIQVENTNDGPTASAIADQTTDEDAAFSLDASTAFDDIDAGDTLTYSASLENGDPLPSWLSIDSETGKLSGTPKNGDVGAISVTVTATDEAGETATSTFGIQVDNTNDGPTASAIADQSTDEDAAFSFDVSGNFADIDTGDELIYEATLENGDPLPDWLSFNEDTGVFTGTPANEDVGSISIIVTASDGEAITSSSFSIQVDNTNDGPTASAIADQTTDEDAAFSLDASTAFDDVDAGDTLTYTATLENGAPLPSWLTIDSETGELSGTPENGDVGAISVTVTATDEAGETASSTFGIQVDNTNDGPTASAIADQTTDEDAAFSLDASTAFNDVDADDTLTYSATLENGDPLPSWLSIDSETGELSGTPENGDVGAISVTVTATDEAGETATSTFGIQVDNTNDGPTVTSKNGESLFSEDFAGDLDGATADSNDTKWSTDDSAATTSPTHGIENEAYEFSESTSTANDNGALIKLQTETIDIAGKTDLELSFDLKSEGDMEASGSWHDYFQVIVVVDGVETELMQQDGNLDGNNGSFTLRNIPEGDELVISFEAKTTHSSEVFTIDNVQLNGDSYGLANQTATEDAAFSIDLSESFSDTDAGDTLSYSATLENGDPLPEWLTLDTATGELSGTPENGDVGTISISVTATDSAGASVSDSFTIQVENTNDGPVATTLADQVIDEDSAFSLDASTAFEDVDAGDTLTFSATLENGDPLPSWLSIDSQTGELSGTPENGDVGVISVTVTATDEAGETASSNFSIQVDNTNDGPSVVSTRGESLFSEDFSTEENGAKSDAEGNWDTETSASNANHGVENGAYDFSKSTGSGSENQAILRTNPIDISSHENLELTFEVRSTGSMDRTGSYQDTFQVVAIVDGERHEIHQETGHVSSGANQFHTISLDSIPQGNELVIAFESKATGNDETYTIDNISLNGDSLGIAHQVATEDAAFSIDLSESFSDIDAGDTLSYSATLENGDPLPDWLTLDNETGEISGTPENGDVGTISISVTATDSAGASVSDSFT</sequence>
<evidence type="ECO:0000256" key="1">
    <source>
        <dbReference type="SAM" id="MobiDB-lite"/>
    </source>
</evidence>
<keyword evidence="4" id="KW-1185">Reference proteome</keyword>
<feature type="compositionally biased region" description="Polar residues" evidence="1">
    <location>
        <begin position="3195"/>
        <end position="3204"/>
    </location>
</feature>
<dbReference type="PROSITE" id="PS50268">
    <property type="entry name" value="CADHERIN_2"/>
    <property type="match status" value="7"/>
</dbReference>
<feature type="region of interest" description="Disordered" evidence="1">
    <location>
        <begin position="3147"/>
        <end position="3224"/>
    </location>
</feature>
<feature type="non-terminal residue" evidence="3">
    <location>
        <position position="3417"/>
    </location>
</feature>
<dbReference type="GO" id="GO:0005509">
    <property type="term" value="F:calcium ion binding"/>
    <property type="evidence" value="ECO:0007669"/>
    <property type="project" value="InterPro"/>
</dbReference>
<dbReference type="InterPro" id="IPR006644">
    <property type="entry name" value="Cadg"/>
</dbReference>
<feature type="domain" description="Cadherin" evidence="2">
    <location>
        <begin position="2664"/>
        <end position="2802"/>
    </location>
</feature>
<gene>
    <name evidence="3" type="ORF">IEN85_24295</name>
</gene>
<dbReference type="Proteomes" id="UP000622317">
    <property type="component" value="Unassembled WGS sequence"/>
</dbReference>
<dbReference type="CDD" id="cd11304">
    <property type="entry name" value="Cadherin_repeat"/>
    <property type="match status" value="1"/>
</dbReference>
<feature type="domain" description="Cadherin" evidence="2">
    <location>
        <begin position="2002"/>
        <end position="2110"/>
    </location>
</feature>
<feature type="domain" description="Cadherin" evidence="2">
    <location>
        <begin position="623"/>
        <end position="729"/>
    </location>
</feature>
<dbReference type="Gene3D" id="2.60.40.10">
    <property type="entry name" value="Immunoglobulins"/>
    <property type="match status" value="26"/>
</dbReference>
<dbReference type="GO" id="GO:0007156">
    <property type="term" value="P:homophilic cell adhesion via plasma membrane adhesion molecules"/>
    <property type="evidence" value="ECO:0007669"/>
    <property type="project" value="InterPro"/>
</dbReference>
<feature type="compositionally biased region" description="Polar residues" evidence="1">
    <location>
        <begin position="207"/>
        <end position="218"/>
    </location>
</feature>
<comment type="caution">
    <text evidence="3">The sequence shown here is derived from an EMBL/GenBank/DDBJ whole genome shotgun (WGS) entry which is preliminary data.</text>
</comment>
<feature type="compositionally biased region" description="Polar residues" evidence="1">
    <location>
        <begin position="3215"/>
        <end position="3224"/>
    </location>
</feature>
<feature type="domain" description="Cadherin" evidence="2">
    <location>
        <begin position="3028"/>
        <end position="3166"/>
    </location>
</feature>
<feature type="region of interest" description="Disordered" evidence="1">
    <location>
        <begin position="2343"/>
        <end position="2372"/>
    </location>
</feature>
<dbReference type="PANTHER" id="PTHR21559:SF21">
    <property type="entry name" value="DYSTROGLYCAN 1"/>
    <property type="match status" value="1"/>
</dbReference>
<dbReference type="EMBL" id="JACYFG010000061">
    <property type="protein sequence ID" value="MBD5782639.1"/>
    <property type="molecule type" value="Genomic_DNA"/>
</dbReference>
<evidence type="ECO:0000313" key="4">
    <source>
        <dbReference type="Proteomes" id="UP000622317"/>
    </source>
</evidence>
<dbReference type="SMART" id="SM00112">
    <property type="entry name" value="CA"/>
    <property type="match status" value="19"/>
</dbReference>
<feature type="region of interest" description="Disordered" evidence="1">
    <location>
        <begin position="2300"/>
        <end position="2323"/>
    </location>
</feature>
<feature type="region of interest" description="Disordered" evidence="1">
    <location>
        <begin position="3103"/>
        <end position="3131"/>
    </location>
</feature>
<feature type="compositionally biased region" description="Polar residues" evidence="1">
    <location>
        <begin position="3148"/>
        <end position="3171"/>
    </location>
</feature>
<evidence type="ECO:0000259" key="2">
    <source>
        <dbReference type="PROSITE" id="PS50268"/>
    </source>
</evidence>
<feature type="domain" description="Cadherin" evidence="2">
    <location>
        <begin position="330"/>
        <end position="416"/>
    </location>
</feature>
<feature type="domain" description="Cadherin" evidence="2">
    <location>
        <begin position="1178"/>
        <end position="1316"/>
    </location>
</feature>
<dbReference type="RefSeq" id="WP_191619708.1">
    <property type="nucleotide sequence ID" value="NZ_JACYFG010000061.1"/>
</dbReference>
<feature type="region of interest" description="Disordered" evidence="1">
    <location>
        <begin position="173"/>
        <end position="218"/>
    </location>
</feature>
<dbReference type="InterPro" id="IPR015919">
    <property type="entry name" value="Cadherin-like_sf"/>
</dbReference>
<name>A0A927IK85_9BACT</name>
<feature type="region of interest" description="Disordered" evidence="1">
    <location>
        <begin position="1"/>
        <end position="23"/>
    </location>
</feature>
<evidence type="ECO:0000313" key="3">
    <source>
        <dbReference type="EMBL" id="MBD5782639.1"/>
    </source>
</evidence>
<feature type="compositionally biased region" description="Polar residues" evidence="1">
    <location>
        <begin position="3115"/>
        <end position="3127"/>
    </location>
</feature>
<dbReference type="GO" id="GO:0016011">
    <property type="term" value="C:dystroglycan complex"/>
    <property type="evidence" value="ECO:0007669"/>
    <property type="project" value="TreeGrafter"/>
</dbReference>
<feature type="region of interest" description="Disordered" evidence="1">
    <location>
        <begin position="2815"/>
        <end position="2844"/>
    </location>
</feature>
<feature type="compositionally biased region" description="Low complexity" evidence="1">
    <location>
        <begin position="186"/>
        <end position="206"/>
    </location>
</feature>
<feature type="compositionally biased region" description="Polar residues" evidence="1">
    <location>
        <begin position="8"/>
        <end position="23"/>
    </location>
</feature>
<feature type="domain" description="Cadherin" evidence="2">
    <location>
        <begin position="2269"/>
        <end position="2407"/>
    </location>
</feature>
<dbReference type="PANTHER" id="PTHR21559">
    <property type="entry name" value="DYSTROGLYCAN-RELATED"/>
    <property type="match status" value="1"/>
</dbReference>
<reference evidence="3" key="1">
    <citation type="submission" date="2020-09" db="EMBL/GenBank/DDBJ databases">
        <title>Pelagicoccus enzymogenes sp. nov. with an EPS production, isolated from marine sediment.</title>
        <authorList>
            <person name="Feng X."/>
        </authorList>
    </citation>
    <scope>NUCLEOTIDE SEQUENCE</scope>
    <source>
        <strain evidence="3">NFK12</strain>
    </source>
</reference>
<accession>A0A927IK85</accession>
<proteinExistence type="predicted"/>
<dbReference type="SMART" id="SM00736">
    <property type="entry name" value="CADG"/>
    <property type="match status" value="26"/>
</dbReference>